<dbReference type="GeneID" id="98061551"/>
<name>A0A2K9NZ28_9FIRM</name>
<protein>
    <submittedName>
        <fullName evidence="2">Peptidase membrane zinc metallopeptidase putative</fullName>
    </submittedName>
</protein>
<gene>
    <name evidence="2" type="ORF">B9O19_00118</name>
</gene>
<evidence type="ECO:0000313" key="3">
    <source>
        <dbReference type="Proteomes" id="UP000235589"/>
    </source>
</evidence>
<feature type="transmembrane region" description="Helical" evidence="1">
    <location>
        <begin position="203"/>
        <end position="227"/>
    </location>
</feature>
<dbReference type="PANTHER" id="PTHR36434:SF1">
    <property type="entry name" value="MEMBRANE PROTEASE YUGP-RELATED"/>
    <property type="match status" value="1"/>
</dbReference>
<dbReference type="Pfam" id="PF04298">
    <property type="entry name" value="Zn_peptidase_2"/>
    <property type="match status" value="1"/>
</dbReference>
<evidence type="ECO:0000313" key="2">
    <source>
        <dbReference type="EMBL" id="AUO18303.1"/>
    </source>
</evidence>
<keyword evidence="3" id="KW-1185">Reference proteome</keyword>
<dbReference type="InterPro" id="IPR007395">
    <property type="entry name" value="Zn_peptidase_2"/>
</dbReference>
<accession>A0A2K9NZ28</accession>
<dbReference type="EMBL" id="CP020991">
    <property type="protein sequence ID" value="AUO18303.1"/>
    <property type="molecule type" value="Genomic_DNA"/>
</dbReference>
<dbReference type="RefSeq" id="WP_102364654.1">
    <property type="nucleotide sequence ID" value="NZ_CP020991.1"/>
</dbReference>
<dbReference type="AlphaFoldDB" id="A0A2K9NZ28"/>
<keyword evidence="1" id="KW-1133">Transmembrane helix</keyword>
<feature type="transmembrane region" description="Helical" evidence="1">
    <location>
        <begin position="6"/>
        <end position="23"/>
    </location>
</feature>
<evidence type="ECO:0000256" key="1">
    <source>
        <dbReference type="SAM" id="Phobius"/>
    </source>
</evidence>
<sequence>MYFGLFDPTMYLLIPAIILALWAQTKVSSTFNKYSKIANARGLTGSDAARMILDKNGLYSVKIQHISGSLTDNFDPRTNVVNLSDATYMSNSIGAIGVAAHECGHAVQYATGYTPIRIRNGIFPVVSICSKLSMPIILLGFILTAFGGMAPLIVDIGIILYSATVVFQLITLPVEFNASSRALKTLESYQMLGSEEIKGAKKVLSAAAMTYVAAAFSALMTLLRLVLLSSNNNRRD</sequence>
<reference evidence="2 3" key="1">
    <citation type="submission" date="2017-04" db="EMBL/GenBank/DDBJ databases">
        <title>Monoglobus pectinilyticus 14 draft genome.</title>
        <authorList>
            <person name="Kim C."/>
            <person name="Rosendale D.I."/>
            <person name="Kelly W.J."/>
            <person name="Tannock G.W."/>
            <person name="Patchett M.L."/>
            <person name="Jordens J.Z."/>
        </authorList>
    </citation>
    <scope>NUCLEOTIDE SEQUENCE [LARGE SCALE GENOMIC DNA]</scope>
    <source>
        <strain evidence="2 3">14</strain>
    </source>
</reference>
<dbReference type="Proteomes" id="UP000235589">
    <property type="component" value="Chromosome"/>
</dbReference>
<proteinExistence type="predicted"/>
<keyword evidence="1" id="KW-0812">Transmembrane</keyword>
<keyword evidence="1" id="KW-0472">Membrane</keyword>
<dbReference type="PANTHER" id="PTHR36434">
    <property type="entry name" value="MEMBRANE PROTEASE YUGP-RELATED"/>
    <property type="match status" value="1"/>
</dbReference>
<dbReference type="KEGG" id="mpec:B9O19_00118"/>
<dbReference type="OrthoDB" id="9784298at2"/>
<organism evidence="2 3">
    <name type="scientific">Monoglobus pectinilyticus</name>
    <dbReference type="NCBI Taxonomy" id="1981510"/>
    <lineage>
        <taxon>Bacteria</taxon>
        <taxon>Bacillati</taxon>
        <taxon>Bacillota</taxon>
        <taxon>Clostridia</taxon>
        <taxon>Monoglobales</taxon>
        <taxon>Monoglobaceae</taxon>
        <taxon>Monoglobus</taxon>
    </lineage>
</organism>